<keyword evidence="2" id="KW-1185">Reference proteome</keyword>
<dbReference type="AlphaFoldDB" id="A0AAV9DN86"/>
<protein>
    <submittedName>
        <fullName evidence="1">Uncharacterized protein</fullName>
    </submittedName>
</protein>
<dbReference type="EMBL" id="JAUJYO010000012">
    <property type="protein sequence ID" value="KAK1302569.1"/>
    <property type="molecule type" value="Genomic_DNA"/>
</dbReference>
<organism evidence="1 2">
    <name type="scientific">Acorus calamus</name>
    <name type="common">Sweet flag</name>
    <dbReference type="NCBI Taxonomy" id="4465"/>
    <lineage>
        <taxon>Eukaryota</taxon>
        <taxon>Viridiplantae</taxon>
        <taxon>Streptophyta</taxon>
        <taxon>Embryophyta</taxon>
        <taxon>Tracheophyta</taxon>
        <taxon>Spermatophyta</taxon>
        <taxon>Magnoliopsida</taxon>
        <taxon>Liliopsida</taxon>
        <taxon>Acoraceae</taxon>
        <taxon>Acorus</taxon>
    </lineage>
</organism>
<reference evidence="1" key="2">
    <citation type="submission" date="2023-06" db="EMBL/GenBank/DDBJ databases">
        <authorList>
            <person name="Ma L."/>
            <person name="Liu K.-W."/>
            <person name="Li Z."/>
            <person name="Hsiao Y.-Y."/>
            <person name="Qi Y."/>
            <person name="Fu T."/>
            <person name="Tang G."/>
            <person name="Zhang D."/>
            <person name="Sun W.-H."/>
            <person name="Liu D.-K."/>
            <person name="Li Y."/>
            <person name="Chen G.-Z."/>
            <person name="Liu X.-D."/>
            <person name="Liao X.-Y."/>
            <person name="Jiang Y.-T."/>
            <person name="Yu X."/>
            <person name="Hao Y."/>
            <person name="Huang J."/>
            <person name="Zhao X.-W."/>
            <person name="Ke S."/>
            <person name="Chen Y.-Y."/>
            <person name="Wu W.-L."/>
            <person name="Hsu J.-L."/>
            <person name="Lin Y.-F."/>
            <person name="Huang M.-D."/>
            <person name="Li C.-Y."/>
            <person name="Huang L."/>
            <person name="Wang Z.-W."/>
            <person name="Zhao X."/>
            <person name="Zhong W.-Y."/>
            <person name="Peng D.-H."/>
            <person name="Ahmad S."/>
            <person name="Lan S."/>
            <person name="Zhang J.-S."/>
            <person name="Tsai W.-C."/>
            <person name="Van De Peer Y."/>
            <person name="Liu Z.-J."/>
        </authorList>
    </citation>
    <scope>NUCLEOTIDE SEQUENCE</scope>
    <source>
        <strain evidence="1">CP</strain>
        <tissue evidence="1">Leaves</tissue>
    </source>
</reference>
<name>A0AAV9DN86_ACOCL</name>
<evidence type="ECO:0000313" key="1">
    <source>
        <dbReference type="EMBL" id="KAK1302569.1"/>
    </source>
</evidence>
<accession>A0AAV9DN86</accession>
<gene>
    <name evidence="1" type="ORF">QJS10_CPB12g00748</name>
</gene>
<comment type="caution">
    <text evidence="1">The sequence shown here is derived from an EMBL/GenBank/DDBJ whole genome shotgun (WGS) entry which is preliminary data.</text>
</comment>
<evidence type="ECO:0000313" key="2">
    <source>
        <dbReference type="Proteomes" id="UP001180020"/>
    </source>
</evidence>
<dbReference type="Proteomes" id="UP001180020">
    <property type="component" value="Unassembled WGS sequence"/>
</dbReference>
<proteinExistence type="predicted"/>
<sequence length="94" mass="10440">MGECMHAFHGFEFYIAYCLGVFRGGISMIGLIPEGGPIHGNGPRETDNENTVEQPNAMELANIQNTDTSDTHSLSNSMWDDLIRQPSQIFHNVD</sequence>
<reference evidence="1" key="1">
    <citation type="journal article" date="2023" name="Nat. Commun.">
        <title>Diploid and tetraploid genomes of Acorus and the evolution of monocots.</title>
        <authorList>
            <person name="Ma L."/>
            <person name="Liu K.W."/>
            <person name="Li Z."/>
            <person name="Hsiao Y.Y."/>
            <person name="Qi Y."/>
            <person name="Fu T."/>
            <person name="Tang G.D."/>
            <person name="Zhang D."/>
            <person name="Sun W.H."/>
            <person name="Liu D.K."/>
            <person name="Li Y."/>
            <person name="Chen G.Z."/>
            <person name="Liu X.D."/>
            <person name="Liao X.Y."/>
            <person name="Jiang Y.T."/>
            <person name="Yu X."/>
            <person name="Hao Y."/>
            <person name="Huang J."/>
            <person name="Zhao X.W."/>
            <person name="Ke S."/>
            <person name="Chen Y.Y."/>
            <person name="Wu W.L."/>
            <person name="Hsu J.L."/>
            <person name="Lin Y.F."/>
            <person name="Huang M.D."/>
            <person name="Li C.Y."/>
            <person name="Huang L."/>
            <person name="Wang Z.W."/>
            <person name="Zhao X."/>
            <person name="Zhong W.Y."/>
            <person name="Peng D.H."/>
            <person name="Ahmad S."/>
            <person name="Lan S."/>
            <person name="Zhang J.S."/>
            <person name="Tsai W.C."/>
            <person name="Van de Peer Y."/>
            <person name="Liu Z.J."/>
        </authorList>
    </citation>
    <scope>NUCLEOTIDE SEQUENCE</scope>
    <source>
        <strain evidence="1">CP</strain>
    </source>
</reference>